<proteinExistence type="predicted"/>
<dbReference type="EMBL" id="REFR01000010">
    <property type="protein sequence ID" value="RMB08977.1"/>
    <property type="molecule type" value="Genomic_DNA"/>
</dbReference>
<name>A0A3M0CJM3_9PROT</name>
<dbReference type="Proteomes" id="UP000271227">
    <property type="component" value="Unassembled WGS sequence"/>
</dbReference>
<evidence type="ECO:0000313" key="3">
    <source>
        <dbReference type="Proteomes" id="UP000271227"/>
    </source>
</evidence>
<dbReference type="InterPro" id="IPR029063">
    <property type="entry name" value="SAM-dependent_MTases_sf"/>
</dbReference>
<keyword evidence="2" id="KW-0808">Transferase</keyword>
<accession>A0A3M0CJM3</accession>
<dbReference type="GO" id="GO:0032259">
    <property type="term" value="P:methylation"/>
    <property type="evidence" value="ECO:0007669"/>
    <property type="project" value="UniProtKB-KW"/>
</dbReference>
<dbReference type="GO" id="GO:0008168">
    <property type="term" value="F:methyltransferase activity"/>
    <property type="evidence" value="ECO:0007669"/>
    <property type="project" value="UniProtKB-KW"/>
</dbReference>
<dbReference type="CDD" id="cd02440">
    <property type="entry name" value="AdoMet_MTases"/>
    <property type="match status" value="1"/>
</dbReference>
<dbReference type="Pfam" id="PF13649">
    <property type="entry name" value="Methyltransf_25"/>
    <property type="match status" value="1"/>
</dbReference>
<dbReference type="PIRSF" id="PIRSF031679">
    <property type="entry name" value="Mtase_Alr7345_prd"/>
    <property type="match status" value="1"/>
</dbReference>
<organism evidence="2 3">
    <name type="scientific">Eilatimonas milleporae</name>
    <dbReference type="NCBI Taxonomy" id="911205"/>
    <lineage>
        <taxon>Bacteria</taxon>
        <taxon>Pseudomonadati</taxon>
        <taxon>Pseudomonadota</taxon>
        <taxon>Alphaproteobacteria</taxon>
        <taxon>Kordiimonadales</taxon>
        <taxon>Kordiimonadaceae</taxon>
        <taxon>Eilatimonas</taxon>
    </lineage>
</organism>
<evidence type="ECO:0000313" key="2">
    <source>
        <dbReference type="EMBL" id="RMB08977.1"/>
    </source>
</evidence>
<dbReference type="InterPro" id="IPR016980">
    <property type="entry name" value="S-AdoMet-dep_MeTrfase_Alr7345"/>
</dbReference>
<dbReference type="InterPro" id="IPR041698">
    <property type="entry name" value="Methyltransf_25"/>
</dbReference>
<dbReference type="SUPFAM" id="SSF53335">
    <property type="entry name" value="S-adenosyl-L-methionine-dependent methyltransferases"/>
    <property type="match status" value="1"/>
</dbReference>
<dbReference type="InParanoid" id="A0A3M0CJM3"/>
<evidence type="ECO:0000259" key="1">
    <source>
        <dbReference type="Pfam" id="PF13649"/>
    </source>
</evidence>
<protein>
    <submittedName>
        <fullName evidence="2">Putative methyltransferase</fullName>
    </submittedName>
</protein>
<feature type="domain" description="Methyltransferase" evidence="1">
    <location>
        <begin position="85"/>
        <end position="193"/>
    </location>
</feature>
<dbReference type="AlphaFoldDB" id="A0A3M0CJM3"/>
<reference evidence="2 3" key="1">
    <citation type="submission" date="2018-10" db="EMBL/GenBank/DDBJ databases">
        <title>Genomic Encyclopedia of Archaeal and Bacterial Type Strains, Phase II (KMG-II): from individual species to whole genera.</title>
        <authorList>
            <person name="Goeker M."/>
        </authorList>
    </citation>
    <scope>NUCLEOTIDE SEQUENCE [LARGE SCALE GENOMIC DNA]</scope>
    <source>
        <strain evidence="2 3">DSM 25217</strain>
    </source>
</reference>
<sequence>MRRTTSNERTAVLKRILGNTAHCRRIVGALGVFLLMGVASLAAAVNPIEDALNTADRLAGDKARDASRRPAEVLAFFGVKPGMRVLDLFSGGGYYTELMARAVGETGWVVAHNNDAYLAFSRATLQTRYAKGRLGNVRRQVSEGDDLVLPNDYFDFVMMALTYHDLYFVGDNWPAIDAERLLREVYESLRPGGIVGIIDHVAPAGTGYEAAQRLHRIDPALIEGGMRTIGFDLDGTSDVLVNPDDPLDIPMFDPAIRGKTHRTVMRFRKP</sequence>
<keyword evidence="2" id="KW-0489">Methyltransferase</keyword>
<keyword evidence="3" id="KW-1185">Reference proteome</keyword>
<comment type="caution">
    <text evidence="2">The sequence shown here is derived from an EMBL/GenBank/DDBJ whole genome shotgun (WGS) entry which is preliminary data.</text>
</comment>
<dbReference type="Gene3D" id="3.40.50.150">
    <property type="entry name" value="Vaccinia Virus protein VP39"/>
    <property type="match status" value="1"/>
</dbReference>
<dbReference type="RefSeq" id="WP_211332128.1">
    <property type="nucleotide sequence ID" value="NZ_REFR01000010.1"/>
</dbReference>
<gene>
    <name evidence="2" type="ORF">BXY39_1624</name>
</gene>